<evidence type="ECO:0000256" key="4">
    <source>
        <dbReference type="ARBA" id="ARBA00023143"/>
    </source>
</evidence>
<accession>A0ABM7TK65</accession>
<dbReference type="Pfam" id="PF07195">
    <property type="entry name" value="FliD_C"/>
    <property type="match status" value="1"/>
</dbReference>
<evidence type="ECO:0000256" key="5">
    <source>
        <dbReference type="RuleBase" id="RU362066"/>
    </source>
</evidence>
<comment type="subcellular location">
    <subcellularLocation>
        <location evidence="5">Secreted</location>
    </subcellularLocation>
    <subcellularLocation>
        <location evidence="5">Bacterial flagellum</location>
    </subcellularLocation>
</comment>
<keyword evidence="5" id="KW-0964">Secreted</keyword>
<protein>
    <recommendedName>
        <fullName evidence="5">Flagellar hook-associated protein 2</fullName>
        <shortName evidence="5">HAP2</shortName>
    </recommendedName>
    <alternativeName>
        <fullName evidence="5">Flagellar cap protein</fullName>
    </alternativeName>
</protein>
<evidence type="ECO:0000259" key="7">
    <source>
        <dbReference type="Pfam" id="PF02465"/>
    </source>
</evidence>
<feature type="region of interest" description="Disordered" evidence="6">
    <location>
        <begin position="486"/>
        <end position="516"/>
    </location>
</feature>
<dbReference type="InterPro" id="IPR010809">
    <property type="entry name" value="FliD_C"/>
</dbReference>
<name>A0ABM7TK65_9CLOT</name>
<gene>
    <name evidence="9" type="ORF">psyc5s11_46960</name>
</gene>
<dbReference type="InterPro" id="IPR040026">
    <property type="entry name" value="FliD"/>
</dbReference>
<dbReference type="EMBL" id="AP024849">
    <property type="protein sequence ID" value="BCZ48629.1"/>
    <property type="molecule type" value="Genomic_DNA"/>
</dbReference>
<keyword evidence="4 5" id="KW-0975">Bacterial flagellum</keyword>
<evidence type="ECO:0000256" key="3">
    <source>
        <dbReference type="ARBA" id="ARBA00023054"/>
    </source>
</evidence>
<evidence type="ECO:0000313" key="10">
    <source>
        <dbReference type="Proteomes" id="UP000824633"/>
    </source>
</evidence>
<feature type="compositionally biased region" description="Low complexity" evidence="6">
    <location>
        <begin position="493"/>
        <end position="516"/>
    </location>
</feature>
<proteinExistence type="inferred from homology"/>
<organism evidence="9 10">
    <name type="scientific">Clostridium gelidum</name>
    <dbReference type="NCBI Taxonomy" id="704125"/>
    <lineage>
        <taxon>Bacteria</taxon>
        <taxon>Bacillati</taxon>
        <taxon>Bacillota</taxon>
        <taxon>Clostridia</taxon>
        <taxon>Eubacteriales</taxon>
        <taxon>Clostridiaceae</taxon>
        <taxon>Clostridium</taxon>
    </lineage>
</organism>
<keyword evidence="10" id="KW-1185">Reference proteome</keyword>
<comment type="similarity">
    <text evidence="1 5">Belongs to the FliD family.</text>
</comment>
<evidence type="ECO:0000259" key="8">
    <source>
        <dbReference type="Pfam" id="PF07195"/>
    </source>
</evidence>
<feature type="domain" description="Flagellar hook-associated protein 2 C-terminal" evidence="8">
    <location>
        <begin position="596"/>
        <end position="833"/>
    </location>
</feature>
<dbReference type="Proteomes" id="UP000824633">
    <property type="component" value="Chromosome"/>
</dbReference>
<feature type="domain" description="Flagellar hook-associated protein 2 N-terminal" evidence="7">
    <location>
        <begin position="10"/>
        <end position="112"/>
    </location>
</feature>
<evidence type="ECO:0000256" key="2">
    <source>
        <dbReference type="ARBA" id="ARBA00011255"/>
    </source>
</evidence>
<reference evidence="10" key="1">
    <citation type="submission" date="2021-07" db="EMBL/GenBank/DDBJ databases">
        <title>Complete genome sequencing of a Clostridium isolate.</title>
        <authorList>
            <person name="Ueki A."/>
            <person name="Tonouchi A."/>
        </authorList>
    </citation>
    <scope>NUCLEOTIDE SEQUENCE [LARGE SCALE GENOMIC DNA]</scope>
    <source>
        <strain evidence="10">C5S11</strain>
    </source>
</reference>
<dbReference type="PANTHER" id="PTHR30288">
    <property type="entry name" value="FLAGELLAR CAP/ASSEMBLY PROTEIN FLID"/>
    <property type="match status" value="1"/>
</dbReference>
<dbReference type="RefSeq" id="WP_224034878.1">
    <property type="nucleotide sequence ID" value="NZ_AP024849.1"/>
</dbReference>
<evidence type="ECO:0000313" key="9">
    <source>
        <dbReference type="EMBL" id="BCZ48629.1"/>
    </source>
</evidence>
<dbReference type="Pfam" id="PF02465">
    <property type="entry name" value="FliD_N"/>
    <property type="match status" value="1"/>
</dbReference>
<dbReference type="PANTHER" id="PTHR30288:SF0">
    <property type="entry name" value="FLAGELLAR HOOK-ASSOCIATED PROTEIN 2"/>
    <property type="match status" value="1"/>
</dbReference>
<dbReference type="InterPro" id="IPR003481">
    <property type="entry name" value="FliD_N"/>
</dbReference>
<keyword evidence="3 5" id="KW-0175">Coiled coil</keyword>
<comment type="function">
    <text evidence="5">Required for morphogenesis and for the elongation of the flagellar filament by facilitating polymerization of the flagellin monomers at the tip of growing filament. Forms a capping structure, which prevents flagellin subunits (transported through the central channel of the flagellum) from leaking out without polymerization at the distal end.</text>
</comment>
<sequence>MPTRITGMNSGLDVDTLVKTAMKPYQAKVDKEVQNRKVLEYQQEQYKQIMSDSSDFYDKYFDILKTGNLMSDNTYQTQTYTSTPDGSKVTAKGLAGASIDNYTVNVTQLAAKASDSLLSSETGNKSITIGTATVSFAATSDGNITVANYNSAIAKMKSDLSAKVKAGTASDGEKTQLSDLTNKAVTAKYSEFSKNVTFTANTFGGGGFQIKDAASPPVTSKDHAKVEDKYLEATVKNSKGQVYTITSADKQISNNVTVDNVQFDFKGVSTSTSVAAGAITPLVALTEATALTPLTELTPLADAVGTPTTDGTTTANGITTKKTTAADGTVTTETTDGSGTKTTTVTAKDKSTVVTTTKGAVTTVTDANGMKTTTDTSNLDSVNNTGYTLTTVKIGTTTTTTKLNADGTIPVTKRIETSAIPPITTTLTTTALNSGDGRTTTAIQKDITVGGTTPTTTTTTSSVTKQDKTNGSVTTVVGEDGISTTTDFTVDPTSGSTTKTISTSSGTHLATTDPGTTTTTVGGITTVTKIGTDGSITQTVITPSGTNLTPGDAGTTTTTDVDGTTQITTKIGTDGSITKTLTPQAGAPTTTVTTTTVKIATAYNAPTSLTGATDVKDLKDKIVSFVNDYNKLLQSMNTKIYETRDKDYMPLTDEQKKAMSETQITAWEKKAQTGLLRKDDDLQRITSEMKNAMSSVMSGSGLSLEKIGIAPIKNYTDKNGMLSIDESKLTTALEANSGDVQDLFKRAASTTDQGGAITQLKSALKSEFKTSTSSLSKKAGYSGSSTETDNTITNSIAKKKTLIAQLNSSLTTKENALYKKYSALEKAMEQLNSQKSSLASMLGQ</sequence>
<feature type="coiled-coil region" evidence="5">
    <location>
        <begin position="814"/>
        <end position="841"/>
    </location>
</feature>
<evidence type="ECO:0000256" key="1">
    <source>
        <dbReference type="ARBA" id="ARBA00009764"/>
    </source>
</evidence>
<comment type="subunit">
    <text evidence="2 5">Homopentamer.</text>
</comment>
<evidence type="ECO:0000256" key="6">
    <source>
        <dbReference type="SAM" id="MobiDB-lite"/>
    </source>
</evidence>